<dbReference type="GO" id="GO:0051287">
    <property type="term" value="F:NAD binding"/>
    <property type="evidence" value="ECO:0007669"/>
    <property type="project" value="InterPro"/>
</dbReference>
<dbReference type="InterPro" id="IPR006140">
    <property type="entry name" value="D-isomer_DH_NAD-bd"/>
</dbReference>
<dbReference type="EC" id="1.1.1.79" evidence="7"/>
<evidence type="ECO:0000313" key="14">
    <source>
        <dbReference type="Proteomes" id="UP000199309"/>
    </source>
</evidence>
<dbReference type="EC" id="1.1.1.81" evidence="8"/>
<evidence type="ECO:0000259" key="12">
    <source>
        <dbReference type="Pfam" id="PF02826"/>
    </source>
</evidence>
<evidence type="ECO:0000256" key="8">
    <source>
        <dbReference type="ARBA" id="ARBA00066674"/>
    </source>
</evidence>
<evidence type="ECO:0000259" key="11">
    <source>
        <dbReference type="Pfam" id="PF00389"/>
    </source>
</evidence>
<dbReference type="Pfam" id="PF00389">
    <property type="entry name" value="2-Hacid_dh"/>
    <property type="match status" value="1"/>
</dbReference>
<evidence type="ECO:0000256" key="4">
    <source>
        <dbReference type="ARBA" id="ARBA00052239"/>
    </source>
</evidence>
<name>A0A1G9S080_9FIRM</name>
<gene>
    <name evidence="13" type="ORF">SAMN05660299_00589</name>
</gene>
<evidence type="ECO:0000256" key="10">
    <source>
        <dbReference type="RuleBase" id="RU003719"/>
    </source>
</evidence>
<dbReference type="PANTHER" id="PTHR10996:SF178">
    <property type="entry name" value="2-HYDROXYACID DEHYDROGENASE YGL185C-RELATED"/>
    <property type="match status" value="1"/>
</dbReference>
<dbReference type="STRING" id="349095.SAMN05660299_00589"/>
<dbReference type="InterPro" id="IPR036291">
    <property type="entry name" value="NAD(P)-bd_dom_sf"/>
</dbReference>
<evidence type="ECO:0000256" key="3">
    <source>
        <dbReference type="ARBA" id="ARBA00051801"/>
    </source>
</evidence>
<dbReference type="EMBL" id="FNHQ01000004">
    <property type="protein sequence ID" value="SDM28883.1"/>
    <property type="molecule type" value="Genomic_DNA"/>
</dbReference>
<proteinExistence type="inferred from homology"/>
<keyword evidence="1 10" id="KW-0560">Oxidoreductase</keyword>
<accession>A0A1G9S080</accession>
<dbReference type="FunFam" id="3.40.50.720:FF:000026">
    <property type="entry name" value="Glyoxylate/hydroxypyruvate reductase B"/>
    <property type="match status" value="1"/>
</dbReference>
<evidence type="ECO:0000256" key="9">
    <source>
        <dbReference type="ARBA" id="ARBA00073362"/>
    </source>
</evidence>
<comment type="catalytic activity">
    <reaction evidence="5">
        <text>glycolate + NADP(+) = glyoxylate + NADPH + H(+)</text>
        <dbReference type="Rhea" id="RHEA:10992"/>
        <dbReference type="ChEBI" id="CHEBI:15378"/>
        <dbReference type="ChEBI" id="CHEBI:29805"/>
        <dbReference type="ChEBI" id="CHEBI:36655"/>
        <dbReference type="ChEBI" id="CHEBI:57783"/>
        <dbReference type="ChEBI" id="CHEBI:58349"/>
        <dbReference type="EC" id="1.1.1.79"/>
    </reaction>
</comment>
<dbReference type="GO" id="GO:0005829">
    <property type="term" value="C:cytosol"/>
    <property type="evidence" value="ECO:0007669"/>
    <property type="project" value="TreeGrafter"/>
</dbReference>
<evidence type="ECO:0000313" key="13">
    <source>
        <dbReference type="EMBL" id="SDM28883.1"/>
    </source>
</evidence>
<dbReference type="PROSITE" id="PS00065">
    <property type="entry name" value="D_2_HYDROXYACID_DH_1"/>
    <property type="match status" value="1"/>
</dbReference>
<dbReference type="AlphaFoldDB" id="A0A1G9S080"/>
<evidence type="ECO:0000256" key="6">
    <source>
        <dbReference type="ARBA" id="ARBA00061278"/>
    </source>
</evidence>
<keyword evidence="14" id="KW-1185">Reference proteome</keyword>
<dbReference type="Proteomes" id="UP000199309">
    <property type="component" value="Unassembled WGS sequence"/>
</dbReference>
<comment type="similarity">
    <text evidence="6">Belongs to the D-isomer specific 2-hydroxyacid dehydrogenase family. GhrB subfamily.</text>
</comment>
<dbReference type="GO" id="GO:0030267">
    <property type="term" value="F:glyoxylate reductase (NADPH) activity"/>
    <property type="evidence" value="ECO:0007669"/>
    <property type="project" value="UniProtKB-EC"/>
</dbReference>
<organism evidence="13 14">
    <name type="scientific">Megasphaera paucivorans</name>
    <dbReference type="NCBI Taxonomy" id="349095"/>
    <lineage>
        <taxon>Bacteria</taxon>
        <taxon>Bacillati</taxon>
        <taxon>Bacillota</taxon>
        <taxon>Negativicutes</taxon>
        <taxon>Veillonellales</taxon>
        <taxon>Veillonellaceae</taxon>
        <taxon>Megasphaera</taxon>
    </lineage>
</organism>
<feature type="domain" description="D-isomer specific 2-hydroxyacid dehydrogenase catalytic" evidence="11">
    <location>
        <begin position="9"/>
        <end position="324"/>
    </location>
</feature>
<sequence length="331" mass="36231">MGQKKPIILINGRINRQVLPLLEQSGAFEIRDWKKSTVMSEEQTKEAIADADALIVSYRSIISREVIAAGKNLKIIVQPFVGYEDVDVAACTEFGIPFCNTGSQSTDTVAEMAMALIFASARNITRNNQYAHSGAWSAGEKAPFLFGWDLHGAVLGILGMGHIGFSIAKMAQGCGMKILYHNRHPRRDADNSGMMFTSDRELYAQSDVVVNVLPSTAATKHSIDISVFRQMKKTALFVNVGRGDTVKTEDLVTALQQGEINQAAFDVVDPEPLPDNHPLLTMDNVIITPHIGGSTNKAWKEKGYAAAQNILDYFAGNPLHDCINPEVLQKK</sequence>
<dbReference type="GO" id="GO:0016618">
    <property type="term" value="F:hydroxypyruvate reductase [NAD(P)H] activity"/>
    <property type="evidence" value="ECO:0007669"/>
    <property type="project" value="UniProtKB-EC"/>
</dbReference>
<dbReference type="Pfam" id="PF02826">
    <property type="entry name" value="2-Hacid_dh_C"/>
    <property type="match status" value="1"/>
</dbReference>
<evidence type="ECO:0000256" key="7">
    <source>
        <dbReference type="ARBA" id="ARBA00066661"/>
    </source>
</evidence>
<dbReference type="InterPro" id="IPR029752">
    <property type="entry name" value="D-isomer_DH_CS1"/>
</dbReference>
<dbReference type="InterPro" id="IPR006139">
    <property type="entry name" value="D-isomer_2_OHA_DH_cat_dom"/>
</dbReference>
<evidence type="ECO:0000256" key="2">
    <source>
        <dbReference type="ARBA" id="ARBA00023027"/>
    </source>
</evidence>
<dbReference type="InterPro" id="IPR050223">
    <property type="entry name" value="D-isomer_2-hydroxyacid_DH"/>
</dbReference>
<evidence type="ECO:0000256" key="1">
    <source>
        <dbReference type="ARBA" id="ARBA00023002"/>
    </source>
</evidence>
<dbReference type="SUPFAM" id="SSF51735">
    <property type="entry name" value="NAD(P)-binding Rossmann-fold domains"/>
    <property type="match status" value="1"/>
</dbReference>
<dbReference type="PANTHER" id="PTHR10996">
    <property type="entry name" value="2-HYDROXYACID DEHYDROGENASE-RELATED"/>
    <property type="match status" value="1"/>
</dbReference>
<keyword evidence="2" id="KW-0520">NAD</keyword>
<dbReference type="RefSeq" id="WP_176762845.1">
    <property type="nucleotide sequence ID" value="NZ_FNHQ01000004.1"/>
</dbReference>
<comment type="catalytic activity">
    <reaction evidence="4">
        <text>(R)-glycerate + NADP(+) = 3-hydroxypyruvate + NADPH + H(+)</text>
        <dbReference type="Rhea" id="RHEA:18657"/>
        <dbReference type="ChEBI" id="CHEBI:15378"/>
        <dbReference type="ChEBI" id="CHEBI:16659"/>
        <dbReference type="ChEBI" id="CHEBI:17180"/>
        <dbReference type="ChEBI" id="CHEBI:57783"/>
        <dbReference type="ChEBI" id="CHEBI:58349"/>
        <dbReference type="EC" id="1.1.1.81"/>
    </reaction>
</comment>
<feature type="domain" description="D-isomer specific 2-hydroxyacid dehydrogenase NAD-binding" evidence="12">
    <location>
        <begin position="114"/>
        <end position="292"/>
    </location>
</feature>
<comment type="catalytic activity">
    <reaction evidence="3">
        <text>(R)-glycerate + NAD(+) = 3-hydroxypyruvate + NADH + H(+)</text>
        <dbReference type="Rhea" id="RHEA:17905"/>
        <dbReference type="ChEBI" id="CHEBI:15378"/>
        <dbReference type="ChEBI" id="CHEBI:16659"/>
        <dbReference type="ChEBI" id="CHEBI:17180"/>
        <dbReference type="ChEBI" id="CHEBI:57540"/>
        <dbReference type="ChEBI" id="CHEBI:57945"/>
        <dbReference type="EC" id="1.1.1.81"/>
    </reaction>
</comment>
<evidence type="ECO:0000256" key="5">
    <source>
        <dbReference type="ARBA" id="ARBA00052769"/>
    </source>
</evidence>
<protein>
    <recommendedName>
        <fullName evidence="9">Glyoxylate/hydroxypyruvate reductase B</fullName>
        <ecNumber evidence="7">1.1.1.79</ecNumber>
        <ecNumber evidence="8">1.1.1.81</ecNumber>
    </recommendedName>
</protein>
<dbReference type="Gene3D" id="3.40.50.720">
    <property type="entry name" value="NAD(P)-binding Rossmann-like Domain"/>
    <property type="match status" value="2"/>
</dbReference>
<dbReference type="SUPFAM" id="SSF52283">
    <property type="entry name" value="Formate/glycerate dehydrogenase catalytic domain-like"/>
    <property type="match status" value="1"/>
</dbReference>
<reference evidence="13 14" key="1">
    <citation type="submission" date="2016-10" db="EMBL/GenBank/DDBJ databases">
        <authorList>
            <person name="de Groot N.N."/>
        </authorList>
    </citation>
    <scope>NUCLEOTIDE SEQUENCE [LARGE SCALE GENOMIC DNA]</scope>
    <source>
        <strain evidence="13 14">DSM 16981</strain>
    </source>
</reference>